<dbReference type="PROSITE" id="PS00356">
    <property type="entry name" value="HTH_LACI_1"/>
    <property type="match status" value="1"/>
</dbReference>
<dbReference type="PANTHER" id="PTHR30146">
    <property type="entry name" value="LACI-RELATED TRANSCRIPTIONAL REPRESSOR"/>
    <property type="match status" value="1"/>
</dbReference>
<dbReference type="RefSeq" id="WP_088569915.1">
    <property type="nucleotide sequence ID" value="NZ_FYEK01000003.1"/>
</dbReference>
<keyword evidence="2" id="KW-0238">DNA-binding</keyword>
<dbReference type="PRINTS" id="PR00036">
    <property type="entry name" value="HTHLACI"/>
</dbReference>
<dbReference type="SMART" id="SM00354">
    <property type="entry name" value="HTH_LACI"/>
    <property type="match status" value="1"/>
</dbReference>
<feature type="domain" description="HTH lacI-type" evidence="5">
    <location>
        <begin position="2"/>
        <end position="57"/>
    </location>
</feature>
<evidence type="ECO:0000256" key="4">
    <source>
        <dbReference type="SAM" id="MobiDB-lite"/>
    </source>
</evidence>
<dbReference type="InterPro" id="IPR028082">
    <property type="entry name" value="Peripla_BP_I"/>
</dbReference>
<dbReference type="GO" id="GO:0003700">
    <property type="term" value="F:DNA-binding transcription factor activity"/>
    <property type="evidence" value="ECO:0007669"/>
    <property type="project" value="TreeGrafter"/>
</dbReference>
<dbReference type="OrthoDB" id="9784962at2"/>
<sequence>MATIRDVARRAGVSVATVSYVINGGPRPVAPETRERVLRAMEELDYHPNVSARRLASRRTHCIGLLLAGLADSNFSAPYFLEYIRGISYAAEMHGYNIMLFTNPRYMDRYFIRIILKSSVVDGVLLLGSSIPDDFILELWSKEFPSVLIARRIPGFTGYFVYQNYEQSAYEATRHLIERGYRRIGFLGQALQFSYGLERLRGYRRALEEAGLVEDPSLVSIPDQPRDDPSPQEVSRILNADPPPDALLTDRDLVTLAILREMGLRVPEDIALVSLDESEAAPYQEVPLTAVRPPKFELGVHAVEMLLRLISGERPQPPEVVLPMPLMIRRSSPPKFIQKELP</sequence>
<evidence type="ECO:0000259" key="5">
    <source>
        <dbReference type="PROSITE" id="PS50932"/>
    </source>
</evidence>
<feature type="region of interest" description="Disordered" evidence="4">
    <location>
        <begin position="218"/>
        <end position="243"/>
    </location>
</feature>
<dbReference type="Gene3D" id="3.40.50.2300">
    <property type="match status" value="2"/>
</dbReference>
<dbReference type="CDD" id="cd01392">
    <property type="entry name" value="HTH_LacI"/>
    <property type="match status" value="1"/>
</dbReference>
<dbReference type="AlphaFoldDB" id="A0A212PW71"/>
<dbReference type="Pfam" id="PF00356">
    <property type="entry name" value="LacI"/>
    <property type="match status" value="1"/>
</dbReference>
<dbReference type="Pfam" id="PF13377">
    <property type="entry name" value="Peripla_BP_3"/>
    <property type="match status" value="1"/>
</dbReference>
<accession>A0A212PW71</accession>
<dbReference type="EMBL" id="FYEK01000003">
    <property type="protein sequence ID" value="SNB51179.1"/>
    <property type="molecule type" value="Genomic_DNA"/>
</dbReference>
<dbReference type="SUPFAM" id="SSF47413">
    <property type="entry name" value="lambda repressor-like DNA-binding domains"/>
    <property type="match status" value="1"/>
</dbReference>
<evidence type="ECO:0000256" key="1">
    <source>
        <dbReference type="ARBA" id="ARBA00023015"/>
    </source>
</evidence>
<name>A0A212PW71_9CHLR</name>
<evidence type="ECO:0000313" key="6">
    <source>
        <dbReference type="EMBL" id="SNB51179.1"/>
    </source>
</evidence>
<gene>
    <name evidence="6" type="ORF">SAMN02746019_00021180</name>
</gene>
<dbReference type="InterPro" id="IPR000843">
    <property type="entry name" value="HTH_LacI"/>
</dbReference>
<dbReference type="InterPro" id="IPR010982">
    <property type="entry name" value="Lambda_DNA-bd_dom_sf"/>
</dbReference>
<reference evidence="7" key="1">
    <citation type="submission" date="2017-06" db="EMBL/GenBank/DDBJ databases">
        <authorList>
            <person name="Varghese N."/>
            <person name="Submissions S."/>
        </authorList>
    </citation>
    <scope>NUCLEOTIDE SEQUENCE [LARGE SCALE GENOMIC DNA]</scope>
    <source>
        <strain evidence="7">JAD2</strain>
    </source>
</reference>
<dbReference type="InParanoid" id="A0A212PW71"/>
<proteinExistence type="predicted"/>
<dbReference type="Proteomes" id="UP000197025">
    <property type="component" value="Unassembled WGS sequence"/>
</dbReference>
<keyword evidence="3" id="KW-0804">Transcription</keyword>
<dbReference type="Gene3D" id="1.10.260.40">
    <property type="entry name" value="lambda repressor-like DNA-binding domains"/>
    <property type="match status" value="1"/>
</dbReference>
<evidence type="ECO:0000313" key="7">
    <source>
        <dbReference type="Proteomes" id="UP000197025"/>
    </source>
</evidence>
<organism evidence="6 7">
    <name type="scientific">Thermoflexus hugenholtzii JAD2</name>
    <dbReference type="NCBI Taxonomy" id="877466"/>
    <lineage>
        <taxon>Bacteria</taxon>
        <taxon>Bacillati</taxon>
        <taxon>Chloroflexota</taxon>
        <taxon>Thermoflexia</taxon>
        <taxon>Thermoflexales</taxon>
        <taxon>Thermoflexaceae</taxon>
        <taxon>Thermoflexus</taxon>
    </lineage>
</organism>
<dbReference type="SUPFAM" id="SSF53822">
    <property type="entry name" value="Periplasmic binding protein-like I"/>
    <property type="match status" value="1"/>
</dbReference>
<dbReference type="GO" id="GO:0000976">
    <property type="term" value="F:transcription cis-regulatory region binding"/>
    <property type="evidence" value="ECO:0007669"/>
    <property type="project" value="TreeGrafter"/>
</dbReference>
<dbReference type="InterPro" id="IPR046335">
    <property type="entry name" value="LacI/GalR-like_sensor"/>
</dbReference>
<keyword evidence="1" id="KW-0805">Transcription regulation</keyword>
<protein>
    <submittedName>
        <fullName evidence="6">Transcriptional regulator, LacI family</fullName>
    </submittedName>
</protein>
<dbReference type="CDD" id="cd06267">
    <property type="entry name" value="PBP1_LacI_sugar_binding-like"/>
    <property type="match status" value="1"/>
</dbReference>
<dbReference type="PANTHER" id="PTHR30146:SF109">
    <property type="entry name" value="HTH-TYPE TRANSCRIPTIONAL REGULATOR GALS"/>
    <property type="match status" value="1"/>
</dbReference>
<dbReference type="PROSITE" id="PS50932">
    <property type="entry name" value="HTH_LACI_2"/>
    <property type="match status" value="1"/>
</dbReference>
<evidence type="ECO:0000256" key="2">
    <source>
        <dbReference type="ARBA" id="ARBA00023125"/>
    </source>
</evidence>
<evidence type="ECO:0000256" key="3">
    <source>
        <dbReference type="ARBA" id="ARBA00023163"/>
    </source>
</evidence>
<keyword evidence="7" id="KW-1185">Reference proteome</keyword>